<feature type="transmembrane region" description="Helical" evidence="17">
    <location>
        <begin position="81"/>
        <end position="103"/>
    </location>
</feature>
<feature type="transmembrane region" description="Helical" evidence="17">
    <location>
        <begin position="296"/>
        <end position="317"/>
    </location>
</feature>
<feature type="transmembrane region" description="Helical" evidence="17">
    <location>
        <begin position="329"/>
        <end position="354"/>
    </location>
</feature>
<dbReference type="GO" id="GO:0015648">
    <property type="term" value="F:lipid-linked peptidoglycan transporter activity"/>
    <property type="evidence" value="ECO:0007669"/>
    <property type="project" value="TreeGrafter"/>
</dbReference>
<dbReference type="Proteomes" id="UP000063781">
    <property type="component" value="Chromosome"/>
</dbReference>
<evidence type="ECO:0000313" key="18">
    <source>
        <dbReference type="EMBL" id="AMC93452.1"/>
    </source>
</evidence>
<keyword evidence="6" id="KW-0573">Peptidoglycan synthesis</keyword>
<keyword evidence="4 17" id="KW-0812">Transmembrane</keyword>
<dbReference type="KEGG" id="erl:AOC36_05490"/>
<dbReference type="PANTHER" id="PTHR30474">
    <property type="entry name" value="CELL CYCLE PROTEIN"/>
    <property type="match status" value="1"/>
</dbReference>
<evidence type="ECO:0000256" key="14">
    <source>
        <dbReference type="ARBA" id="ARBA00044770"/>
    </source>
</evidence>
<dbReference type="EC" id="2.4.99.28" evidence="14"/>
<proteinExistence type="inferred from homology"/>
<name>A0A109UGZ9_9FIRM</name>
<keyword evidence="8 17" id="KW-0472">Membrane</keyword>
<evidence type="ECO:0000256" key="9">
    <source>
        <dbReference type="ARBA" id="ARBA00032370"/>
    </source>
</evidence>
<keyword evidence="19" id="KW-1185">Reference proteome</keyword>
<dbReference type="OrthoDB" id="9812661at2"/>
<evidence type="ECO:0000256" key="10">
    <source>
        <dbReference type="ARBA" id="ARBA00033270"/>
    </source>
</evidence>
<accession>A0A109UGZ9</accession>
<evidence type="ECO:0000256" key="11">
    <source>
        <dbReference type="ARBA" id="ARBA00038053"/>
    </source>
</evidence>
<dbReference type="EMBL" id="CP013213">
    <property type="protein sequence ID" value="AMC93452.1"/>
    <property type="molecule type" value="Genomic_DNA"/>
</dbReference>
<feature type="transmembrane region" description="Helical" evidence="17">
    <location>
        <begin position="46"/>
        <end position="69"/>
    </location>
</feature>
<sequence>MKLRKISLAMPKGYSKWIHASVILLTLFGLFMIISATATKDATSSTALLVVIAKELFFITVSYYMMVLLARSYKQKTFEKYYWLFLLVLFILLISTMAFAPAPGSDTRAWIRFFGITIQPSEFAKIGVILIMARTTGGIKNKNKTASDILTHPIIIVSIIVGIVVIAQKDFGSGLIILGIAVFCSLVSSHGSLYKTQIVLFALALLVLILMFLSVTELGMEVMKFVHISDYMINRFKTSFDPFADRYGPGMQIFNGLAAFVQGGWFGVGYGKGFLKYSYIFAVETDSILASVVEELGVIFGFLPIFIGYVVIVFELMKNALFIKNEKDRIILVGTIAYIFFHFFLNVGGVTALIPLTGVPLLFISAGGSSRLAIMMAIGLCQNVIARNAESTKIQNSKS</sequence>
<evidence type="ECO:0000256" key="17">
    <source>
        <dbReference type="SAM" id="Phobius"/>
    </source>
</evidence>
<evidence type="ECO:0000256" key="5">
    <source>
        <dbReference type="ARBA" id="ARBA00022960"/>
    </source>
</evidence>
<evidence type="ECO:0000256" key="1">
    <source>
        <dbReference type="ARBA" id="ARBA00004141"/>
    </source>
</evidence>
<evidence type="ECO:0000256" key="8">
    <source>
        <dbReference type="ARBA" id="ARBA00023136"/>
    </source>
</evidence>
<dbReference type="STRING" id="1514105.AOC36_05490"/>
<dbReference type="GO" id="GO:0008955">
    <property type="term" value="F:peptidoglycan glycosyltransferase activity"/>
    <property type="evidence" value="ECO:0007669"/>
    <property type="project" value="UniProtKB-EC"/>
</dbReference>
<comment type="similarity">
    <text evidence="11">Belongs to the SEDS family. FtsW subfamily.</text>
</comment>
<feature type="transmembrane region" description="Helical" evidence="17">
    <location>
        <begin position="198"/>
        <end position="215"/>
    </location>
</feature>
<feature type="transmembrane region" description="Helical" evidence="17">
    <location>
        <begin position="173"/>
        <end position="191"/>
    </location>
</feature>
<reference evidence="18 19" key="1">
    <citation type="submission" date="2015-10" db="EMBL/GenBank/DDBJ databases">
        <title>Erysipelothrix larvae sp. LV19 isolated from the larval gut of the rhinoceros beetle, Trypoxylus dichotomus.</title>
        <authorList>
            <person name="Lim S."/>
            <person name="Kim B.-C."/>
        </authorList>
    </citation>
    <scope>NUCLEOTIDE SEQUENCE [LARGE SCALE GENOMIC DNA]</scope>
    <source>
        <strain evidence="18 19">LV19</strain>
    </source>
</reference>
<dbReference type="GO" id="GO:0032153">
    <property type="term" value="C:cell division site"/>
    <property type="evidence" value="ECO:0007669"/>
    <property type="project" value="TreeGrafter"/>
</dbReference>
<dbReference type="PANTHER" id="PTHR30474:SF2">
    <property type="entry name" value="PEPTIDOGLYCAN GLYCOSYLTRANSFERASE FTSW-RELATED"/>
    <property type="match status" value="1"/>
</dbReference>
<evidence type="ECO:0000256" key="4">
    <source>
        <dbReference type="ARBA" id="ARBA00022692"/>
    </source>
</evidence>
<dbReference type="InterPro" id="IPR001182">
    <property type="entry name" value="FtsW/RodA"/>
</dbReference>
<dbReference type="GO" id="GO:0009252">
    <property type="term" value="P:peptidoglycan biosynthetic process"/>
    <property type="evidence" value="ECO:0007669"/>
    <property type="project" value="UniProtKB-KW"/>
</dbReference>
<dbReference type="AlphaFoldDB" id="A0A109UGZ9"/>
<evidence type="ECO:0000256" key="7">
    <source>
        <dbReference type="ARBA" id="ARBA00022989"/>
    </source>
</evidence>
<feature type="transmembrane region" description="Helical" evidence="17">
    <location>
        <begin position="145"/>
        <end position="167"/>
    </location>
</feature>
<dbReference type="GO" id="GO:0005886">
    <property type="term" value="C:plasma membrane"/>
    <property type="evidence" value="ECO:0007669"/>
    <property type="project" value="TreeGrafter"/>
</dbReference>
<comment type="catalytic activity">
    <reaction evidence="15">
        <text>[GlcNAc-(1-&gt;4)-Mur2Ac(oyl-L-Ala-gamma-D-Glu-L-Lys-D-Ala-D-Ala)](n)-di-trans,octa-cis-undecaprenyl diphosphate + beta-D-GlcNAc-(1-&gt;4)-Mur2Ac(oyl-L-Ala-gamma-D-Glu-L-Lys-D-Ala-D-Ala)-di-trans,octa-cis-undecaprenyl diphosphate = [GlcNAc-(1-&gt;4)-Mur2Ac(oyl-L-Ala-gamma-D-Glu-L-Lys-D-Ala-D-Ala)](n+1)-di-trans,octa-cis-undecaprenyl diphosphate + di-trans,octa-cis-undecaprenyl diphosphate + H(+)</text>
        <dbReference type="Rhea" id="RHEA:23708"/>
        <dbReference type="Rhea" id="RHEA-COMP:9602"/>
        <dbReference type="Rhea" id="RHEA-COMP:9603"/>
        <dbReference type="ChEBI" id="CHEBI:15378"/>
        <dbReference type="ChEBI" id="CHEBI:58405"/>
        <dbReference type="ChEBI" id="CHEBI:60033"/>
        <dbReference type="ChEBI" id="CHEBI:78435"/>
        <dbReference type="EC" id="2.4.99.28"/>
    </reaction>
</comment>
<evidence type="ECO:0000256" key="15">
    <source>
        <dbReference type="ARBA" id="ARBA00049902"/>
    </source>
</evidence>
<keyword evidence="3" id="KW-0808">Transferase</keyword>
<evidence type="ECO:0000256" key="16">
    <source>
        <dbReference type="ARBA" id="ARBA00049966"/>
    </source>
</evidence>
<keyword evidence="5" id="KW-0133">Cell shape</keyword>
<keyword evidence="2" id="KW-0328">Glycosyltransferase</keyword>
<dbReference type="RefSeq" id="WP_067632253.1">
    <property type="nucleotide sequence ID" value="NZ_CP013213.1"/>
</dbReference>
<evidence type="ECO:0000256" key="3">
    <source>
        <dbReference type="ARBA" id="ARBA00022679"/>
    </source>
</evidence>
<evidence type="ECO:0000256" key="13">
    <source>
        <dbReference type="ARBA" id="ARBA00041418"/>
    </source>
</evidence>
<feature type="transmembrane region" description="Helical" evidence="17">
    <location>
        <begin position="109"/>
        <end position="133"/>
    </location>
</feature>
<keyword evidence="7 17" id="KW-1133">Transmembrane helix</keyword>
<dbReference type="Pfam" id="PF01098">
    <property type="entry name" value="FTSW_RODA_SPOVE"/>
    <property type="match status" value="1"/>
</dbReference>
<organism evidence="18 19">
    <name type="scientific">Erysipelothrix larvae</name>
    <dbReference type="NCBI Taxonomy" id="1514105"/>
    <lineage>
        <taxon>Bacteria</taxon>
        <taxon>Bacillati</taxon>
        <taxon>Bacillota</taxon>
        <taxon>Erysipelotrichia</taxon>
        <taxon>Erysipelotrichales</taxon>
        <taxon>Erysipelotrichaceae</taxon>
        <taxon>Erysipelothrix</taxon>
    </lineage>
</organism>
<protein>
    <recommendedName>
        <fullName evidence="12">Probable peptidoglycan glycosyltransferase FtsW</fullName>
        <ecNumber evidence="14">2.4.99.28</ecNumber>
    </recommendedName>
    <alternativeName>
        <fullName evidence="13">Cell division protein FtsW</fullName>
    </alternativeName>
    <alternativeName>
        <fullName evidence="10">Cell wall polymerase</fullName>
    </alternativeName>
    <alternativeName>
        <fullName evidence="9">Peptidoglycan polymerase</fullName>
    </alternativeName>
</protein>
<dbReference type="GO" id="GO:0051301">
    <property type="term" value="P:cell division"/>
    <property type="evidence" value="ECO:0007669"/>
    <property type="project" value="InterPro"/>
</dbReference>
<dbReference type="GO" id="GO:0008360">
    <property type="term" value="P:regulation of cell shape"/>
    <property type="evidence" value="ECO:0007669"/>
    <property type="project" value="UniProtKB-KW"/>
</dbReference>
<feature type="transmembrane region" description="Helical" evidence="17">
    <location>
        <begin position="360"/>
        <end position="381"/>
    </location>
</feature>
<comment type="subcellular location">
    <subcellularLocation>
        <location evidence="1">Membrane</location>
        <topology evidence="1">Multi-pass membrane protein</topology>
    </subcellularLocation>
</comment>
<evidence type="ECO:0000313" key="19">
    <source>
        <dbReference type="Proteomes" id="UP000063781"/>
    </source>
</evidence>
<comment type="function">
    <text evidence="16">Peptidoglycan polymerase that is essential for cell division.</text>
</comment>
<evidence type="ECO:0000256" key="12">
    <source>
        <dbReference type="ARBA" id="ARBA00041185"/>
    </source>
</evidence>
<evidence type="ECO:0000256" key="2">
    <source>
        <dbReference type="ARBA" id="ARBA00022676"/>
    </source>
</evidence>
<gene>
    <name evidence="18" type="ORF">AOC36_05490</name>
</gene>
<evidence type="ECO:0000256" key="6">
    <source>
        <dbReference type="ARBA" id="ARBA00022984"/>
    </source>
</evidence>